<evidence type="ECO:0000256" key="12">
    <source>
        <dbReference type="ARBA" id="ARBA00023157"/>
    </source>
</evidence>
<evidence type="ECO:0000256" key="2">
    <source>
        <dbReference type="ARBA" id="ARBA00004648"/>
    </source>
</evidence>
<evidence type="ECO:0000256" key="4">
    <source>
        <dbReference type="ARBA" id="ARBA00022679"/>
    </source>
</evidence>
<evidence type="ECO:0000256" key="6">
    <source>
        <dbReference type="ARBA" id="ARBA00022723"/>
    </source>
</evidence>
<evidence type="ECO:0000256" key="13">
    <source>
        <dbReference type="ARBA" id="ARBA00023180"/>
    </source>
</evidence>
<name>A0ABU8S2U0_9SPHN</name>
<keyword evidence="16" id="KW-1185">Reference proteome</keyword>
<keyword evidence="9" id="KW-1133">Transmembrane helix</keyword>
<keyword evidence="4" id="KW-0808">Transferase</keyword>
<evidence type="ECO:0000256" key="1">
    <source>
        <dbReference type="ARBA" id="ARBA00004323"/>
    </source>
</evidence>
<keyword evidence="6" id="KW-0479">Metal-binding</keyword>
<accession>A0ABU8S2U0</accession>
<dbReference type="Pfam" id="PF02485">
    <property type="entry name" value="Branch"/>
    <property type="match status" value="1"/>
</dbReference>
<gene>
    <name evidence="15" type="ORF">WG901_21235</name>
</gene>
<proteinExistence type="predicted"/>
<dbReference type="Proteomes" id="UP001361239">
    <property type="component" value="Unassembled WGS sequence"/>
</dbReference>
<dbReference type="PANTHER" id="PTHR46025:SF3">
    <property type="entry name" value="XYLOSYLTRANSFERASE OXT"/>
    <property type="match status" value="1"/>
</dbReference>
<evidence type="ECO:0000256" key="14">
    <source>
        <dbReference type="ARBA" id="ARBA00042865"/>
    </source>
</evidence>
<evidence type="ECO:0000313" key="15">
    <source>
        <dbReference type="EMBL" id="MEJ5979191.1"/>
    </source>
</evidence>
<dbReference type="InterPro" id="IPR003406">
    <property type="entry name" value="Glyco_trans_14"/>
</dbReference>
<dbReference type="RefSeq" id="WP_339589133.1">
    <property type="nucleotide sequence ID" value="NZ_JBBHJZ010000006.1"/>
</dbReference>
<evidence type="ECO:0000256" key="11">
    <source>
        <dbReference type="ARBA" id="ARBA00023136"/>
    </source>
</evidence>
<dbReference type="EMBL" id="JBBHJZ010000006">
    <property type="protein sequence ID" value="MEJ5979191.1"/>
    <property type="molecule type" value="Genomic_DNA"/>
</dbReference>
<evidence type="ECO:0000256" key="7">
    <source>
        <dbReference type="ARBA" id="ARBA00022824"/>
    </source>
</evidence>
<reference evidence="15 16" key="1">
    <citation type="submission" date="2024-03" db="EMBL/GenBank/DDBJ databases">
        <authorList>
            <person name="Jo J.-H."/>
        </authorList>
    </citation>
    <scope>NUCLEOTIDE SEQUENCE [LARGE SCALE GENOMIC DNA]</scope>
    <source>
        <strain evidence="15 16">PS1R-30</strain>
    </source>
</reference>
<keyword evidence="11" id="KW-0472">Membrane</keyword>
<keyword evidence="3" id="KW-0328">Glycosyltransferase</keyword>
<comment type="caution">
    <text evidence="15">The sequence shown here is derived from an EMBL/GenBank/DDBJ whole genome shotgun (WGS) entry which is preliminary data.</text>
</comment>
<protein>
    <recommendedName>
        <fullName evidence="14">Peptide O-xylosyltransferase</fullName>
    </recommendedName>
</protein>
<keyword evidence="13" id="KW-0325">Glycoprotein</keyword>
<keyword evidence="12" id="KW-1015">Disulfide bond</keyword>
<dbReference type="InterPro" id="IPR043538">
    <property type="entry name" value="XYLT"/>
</dbReference>
<comment type="subcellular location">
    <subcellularLocation>
        <location evidence="2">Endoplasmic reticulum membrane</location>
        <topology evidence="2">Single-pass type II membrane protein</topology>
    </subcellularLocation>
    <subcellularLocation>
        <location evidence="1">Golgi apparatus membrane</location>
        <topology evidence="1">Single-pass type II membrane protein</topology>
    </subcellularLocation>
</comment>
<keyword evidence="8" id="KW-0735">Signal-anchor</keyword>
<organism evidence="15 16">
    <name type="scientific">Novosphingobium anseongense</name>
    <dbReference type="NCBI Taxonomy" id="3133436"/>
    <lineage>
        <taxon>Bacteria</taxon>
        <taxon>Pseudomonadati</taxon>
        <taxon>Pseudomonadota</taxon>
        <taxon>Alphaproteobacteria</taxon>
        <taxon>Sphingomonadales</taxon>
        <taxon>Sphingomonadaceae</taxon>
        <taxon>Novosphingobium</taxon>
    </lineage>
</organism>
<evidence type="ECO:0000256" key="5">
    <source>
        <dbReference type="ARBA" id="ARBA00022692"/>
    </source>
</evidence>
<evidence type="ECO:0000256" key="10">
    <source>
        <dbReference type="ARBA" id="ARBA00023034"/>
    </source>
</evidence>
<evidence type="ECO:0000256" key="9">
    <source>
        <dbReference type="ARBA" id="ARBA00022989"/>
    </source>
</evidence>
<keyword evidence="10" id="KW-0333">Golgi apparatus</keyword>
<keyword evidence="7" id="KW-0256">Endoplasmic reticulum</keyword>
<dbReference type="PANTHER" id="PTHR46025">
    <property type="entry name" value="XYLOSYLTRANSFERASE OXT"/>
    <property type="match status" value="1"/>
</dbReference>
<evidence type="ECO:0000256" key="8">
    <source>
        <dbReference type="ARBA" id="ARBA00022968"/>
    </source>
</evidence>
<keyword evidence="5" id="KW-0812">Transmembrane</keyword>
<sequence>MKFAYLIMAHAAPEQLLALIERLAAGSAENRIILHLDRRSSLWREHRERFASLHSRQLVLIDQPVAVVWGHDSICAAQRLLLKAALTEGFDYCHLLSGADWPVALPGTIARDIAAFEGRRPAFIDIYGEEQCERMEDWWFDSRPLRLSGFPRINENVNRAQTRVSWTFSRWYRERQLQRRRYAGLPWLKGSMWWSLPHDVAHVVHAEVTALEASGRLRFTQCPDEHVIPTVLARRFPNRIEPGFRYIDWSAGGYHPKVLRQEDEASIATSGAWFARKFDSTTDDFFLAPESFGPIAQAAE</sequence>
<evidence type="ECO:0000256" key="3">
    <source>
        <dbReference type="ARBA" id="ARBA00022676"/>
    </source>
</evidence>
<evidence type="ECO:0000313" key="16">
    <source>
        <dbReference type="Proteomes" id="UP001361239"/>
    </source>
</evidence>